<keyword evidence="2" id="KW-0677">Repeat</keyword>
<dbReference type="SMART" id="SM00248">
    <property type="entry name" value="ANK"/>
    <property type="match status" value="10"/>
</dbReference>
<evidence type="ECO:0000256" key="5">
    <source>
        <dbReference type="ARBA" id="ARBA00023303"/>
    </source>
</evidence>
<keyword evidence="4" id="KW-0406">Ion transport</keyword>
<feature type="transmembrane region" description="Helical" evidence="8">
    <location>
        <begin position="946"/>
        <end position="969"/>
    </location>
</feature>
<dbReference type="EMBL" id="LJIJ01000937">
    <property type="protein sequence ID" value="ODM93658.1"/>
    <property type="molecule type" value="Genomic_DNA"/>
</dbReference>
<feature type="repeat" description="ANK" evidence="6">
    <location>
        <begin position="524"/>
        <end position="556"/>
    </location>
</feature>
<evidence type="ECO:0000256" key="3">
    <source>
        <dbReference type="ARBA" id="ARBA00023043"/>
    </source>
</evidence>
<evidence type="ECO:0000313" key="9">
    <source>
        <dbReference type="EMBL" id="ODM93658.1"/>
    </source>
</evidence>
<evidence type="ECO:0000256" key="1">
    <source>
        <dbReference type="ARBA" id="ARBA00022448"/>
    </source>
</evidence>
<dbReference type="PROSITE" id="PS50297">
    <property type="entry name" value="ANK_REP_REGION"/>
    <property type="match status" value="8"/>
</dbReference>
<dbReference type="InterPro" id="IPR036770">
    <property type="entry name" value="Ankyrin_rpt-contain_sf"/>
</dbReference>
<dbReference type="GO" id="GO:0005262">
    <property type="term" value="F:calcium channel activity"/>
    <property type="evidence" value="ECO:0007669"/>
    <property type="project" value="InterPro"/>
</dbReference>
<keyword evidence="1" id="KW-0813">Transport</keyword>
<keyword evidence="8" id="KW-0472">Membrane</keyword>
<dbReference type="PRINTS" id="PR01415">
    <property type="entry name" value="ANKYRIN"/>
</dbReference>
<dbReference type="Gene3D" id="1.25.40.20">
    <property type="entry name" value="Ankyrin repeat-containing domain"/>
    <property type="match status" value="4"/>
</dbReference>
<feature type="repeat" description="ANK" evidence="6">
    <location>
        <begin position="192"/>
        <end position="224"/>
    </location>
</feature>
<feature type="transmembrane region" description="Helical" evidence="8">
    <location>
        <begin position="745"/>
        <end position="770"/>
    </location>
</feature>
<dbReference type="SUPFAM" id="SSF48403">
    <property type="entry name" value="Ankyrin repeat"/>
    <property type="match status" value="2"/>
</dbReference>
<organism evidence="9 10">
    <name type="scientific">Orchesella cincta</name>
    <name type="common">Springtail</name>
    <name type="synonym">Podura cincta</name>
    <dbReference type="NCBI Taxonomy" id="48709"/>
    <lineage>
        <taxon>Eukaryota</taxon>
        <taxon>Metazoa</taxon>
        <taxon>Ecdysozoa</taxon>
        <taxon>Arthropoda</taxon>
        <taxon>Hexapoda</taxon>
        <taxon>Collembola</taxon>
        <taxon>Entomobryomorpha</taxon>
        <taxon>Entomobryoidea</taxon>
        <taxon>Orchesellidae</taxon>
        <taxon>Orchesellinae</taxon>
        <taxon>Orchesella</taxon>
    </lineage>
</organism>
<dbReference type="OMA" id="CETQVIL"/>
<dbReference type="GO" id="GO:0016020">
    <property type="term" value="C:membrane"/>
    <property type="evidence" value="ECO:0007669"/>
    <property type="project" value="InterPro"/>
</dbReference>
<feature type="repeat" description="ANK" evidence="6">
    <location>
        <begin position="446"/>
        <end position="478"/>
    </location>
</feature>
<keyword evidence="3 6" id="KW-0040">ANK repeat</keyword>
<dbReference type="OrthoDB" id="195446at2759"/>
<evidence type="ECO:0000256" key="6">
    <source>
        <dbReference type="PROSITE-ProRule" id="PRU00023"/>
    </source>
</evidence>
<evidence type="ECO:0000313" key="10">
    <source>
        <dbReference type="Proteomes" id="UP000094527"/>
    </source>
</evidence>
<dbReference type="PANTHER" id="PTHR24123:SF33">
    <property type="entry name" value="PROTEIN HOS4"/>
    <property type="match status" value="1"/>
</dbReference>
<feature type="repeat" description="ANK" evidence="6">
    <location>
        <begin position="480"/>
        <end position="512"/>
    </location>
</feature>
<evidence type="ECO:0000256" key="4">
    <source>
        <dbReference type="ARBA" id="ARBA00023065"/>
    </source>
</evidence>
<dbReference type="Pfam" id="PF00023">
    <property type="entry name" value="Ank"/>
    <property type="match status" value="1"/>
</dbReference>
<dbReference type="PROSITE" id="PS50088">
    <property type="entry name" value="ANK_REPEAT"/>
    <property type="match status" value="8"/>
</dbReference>
<sequence length="1262" mass="139035">MRRGWYRPHRNSAAFHLVVARGKEPKLIVRVGVEMLVRGLRPSRCPGVGETIAARRIWSEHRLGERDSRGKDNAGAVFICAGEIICGILAANGAGRRMANGQHGPTVASGGVEKLARGFSRKGAAALSILALGMRGLFNGYAYSLFREHGAYVDALTLKKQTPLHLAAETGQLEVCRLLIGLRANPDAADERGQKPIHLAAQNNHAEVIKLFLKHQNSLVTSSTKLNVYLGTFTFQDGSTCAHLAAMQGSVAVLEELMKFDKTGVINARNRSTDATALQLAAEGGHADLVKALMDAGASASDENRAGYTAVHLAAKNGHTNVLEALRNSEAIGNSSRKLGMTALHIAAFYGQTGNYLQNCVSYNLIQLTTTPTFQIVETVRELLQNIPATSPTEPPLSVATSFIKELGTESGLTPLHMASYSGEENVVRLLLNFEGVQVDAPTTNLGFNPLHLACRGGHTTVVGLLLSRSSELLESKDASGKSSLHIASVHGHKHMVEVLLGQGAEIDAIDKSNSYSYGFPFKELWTPLICASKAGHLDTVKLLMESGASPLAKTSKGHSAIWFAAAENHNDVLSYLMKKEHDTYGLMDDKEVIYMLTINIKQPVMLTLTNDVYNVSISQFVFNLTICGKNIDNEPIDEFVLSSPAPVDVAAKLSNILVNLSSKEEGKGSQAASKHCESMAAELLALASVAESAGKVLESIDRKGVEFLDVLIENEQKEVIAHTVVQRHLQEIWVGHLTWADWKLLLLFFTFVFVPPVWIAFSLPFVYVIPHLSHSFDDFSSPPVIIYPVFPIRQDLFPFWFEWMLLAWLTGLLVAEIMNPSDKGGLGWIKVAVLLASRLLSSSPLPLRPWAYQIKFDKDLPLGCLLFIIPFIPEDKRRRTTNNLKRSQTDCHREDAEDGDNNEYFCVLVLVTPIDAFELLFFALFGLNGAGDLKIEVLGQPDWTLILFKVFFGVYMLVTVVVLINLLIAMMSDTYQRIQAQSDIEWKYGLAKLIRSMHRTSATPSPLNLITSWIAWIYKKCKKARGNECHVFCVIYVPKQVAPLSLLHVPQRKKPPLEALCYATKDGHSSSKTYPLAQPMTTALVLEYILVIGLRRLRRLLGQMVTLYFEPFNPLKWEAKGSQGGQATTSKFMSFKEKPTPRQRWQQVFKKTQMTPRVSDIMRLSVAQVSPMVPGTPLHGGGGVGSTLSVGTQQRIETVTDWPLIAKKYRLLVGKEEPVSEDSQVDQQNNRKDSTQGSSMMLMGKYQQNTYCSSGSEAGVT</sequence>
<keyword evidence="5" id="KW-0407">Ion channel</keyword>
<keyword evidence="10" id="KW-1185">Reference proteome</keyword>
<feature type="repeat" description="ANK" evidence="6">
    <location>
        <begin position="273"/>
        <end position="305"/>
    </location>
</feature>
<gene>
    <name evidence="9" type="ORF">Ocin01_13026</name>
</gene>
<dbReference type="PRINTS" id="PR01097">
    <property type="entry name" value="TRNSRECEPTRP"/>
</dbReference>
<proteinExistence type="predicted"/>
<comment type="caution">
    <text evidence="9">The sequence shown here is derived from an EMBL/GenBank/DDBJ whole genome shotgun (WGS) entry which is preliminary data.</text>
</comment>
<dbReference type="InterPro" id="IPR051165">
    <property type="entry name" value="Multifunctional_ANK_Repeat"/>
</dbReference>
<dbReference type="STRING" id="48709.A0A1D2ML26"/>
<feature type="repeat" description="ANK" evidence="6">
    <location>
        <begin position="306"/>
        <end position="338"/>
    </location>
</feature>
<dbReference type="PANTHER" id="PTHR24123">
    <property type="entry name" value="ANKYRIN REPEAT-CONTAINING"/>
    <property type="match status" value="1"/>
</dbReference>
<protein>
    <submittedName>
        <fullName evidence="9">Ankyrin-3</fullName>
    </submittedName>
</protein>
<feature type="repeat" description="ANK" evidence="6">
    <location>
        <begin position="411"/>
        <end position="433"/>
    </location>
</feature>
<feature type="region of interest" description="Disordered" evidence="7">
    <location>
        <begin position="1217"/>
        <end position="1240"/>
    </location>
</feature>
<keyword evidence="8" id="KW-0812">Transmembrane</keyword>
<keyword evidence="8" id="KW-1133">Transmembrane helix</keyword>
<dbReference type="InterPro" id="IPR002153">
    <property type="entry name" value="TRPC_channel"/>
</dbReference>
<accession>A0A1D2ML26</accession>
<evidence type="ECO:0000256" key="7">
    <source>
        <dbReference type="SAM" id="MobiDB-lite"/>
    </source>
</evidence>
<dbReference type="Pfam" id="PF12796">
    <property type="entry name" value="Ank_2"/>
    <property type="match status" value="4"/>
</dbReference>
<dbReference type="Proteomes" id="UP000094527">
    <property type="component" value="Unassembled WGS sequence"/>
</dbReference>
<evidence type="ECO:0000256" key="2">
    <source>
        <dbReference type="ARBA" id="ARBA00022737"/>
    </source>
</evidence>
<feature type="repeat" description="ANK" evidence="6">
    <location>
        <begin position="159"/>
        <end position="191"/>
    </location>
</feature>
<dbReference type="InterPro" id="IPR002110">
    <property type="entry name" value="Ankyrin_rpt"/>
</dbReference>
<feature type="transmembrane region" description="Helical" evidence="8">
    <location>
        <begin position="905"/>
        <end position="926"/>
    </location>
</feature>
<name>A0A1D2ML26_ORCCI</name>
<dbReference type="AlphaFoldDB" id="A0A1D2ML26"/>
<evidence type="ECO:0000256" key="8">
    <source>
        <dbReference type="SAM" id="Phobius"/>
    </source>
</evidence>
<reference evidence="9 10" key="1">
    <citation type="journal article" date="2016" name="Genome Biol. Evol.">
        <title>Gene Family Evolution Reflects Adaptation to Soil Environmental Stressors in the Genome of the Collembolan Orchesella cincta.</title>
        <authorList>
            <person name="Faddeeva-Vakhrusheva A."/>
            <person name="Derks M.F."/>
            <person name="Anvar S.Y."/>
            <person name="Agamennone V."/>
            <person name="Suring W."/>
            <person name="Smit S."/>
            <person name="van Straalen N.M."/>
            <person name="Roelofs D."/>
        </authorList>
    </citation>
    <scope>NUCLEOTIDE SEQUENCE [LARGE SCALE GENOMIC DNA]</scope>
    <source>
        <tissue evidence="9">Mixed pool</tissue>
    </source>
</reference>